<evidence type="ECO:0000256" key="5">
    <source>
        <dbReference type="PROSITE-ProRule" id="PRU00325"/>
    </source>
</evidence>
<dbReference type="InterPro" id="IPR007527">
    <property type="entry name" value="Znf_SWIM"/>
</dbReference>
<gene>
    <name evidence="9" type="ORF">F2P56_020430</name>
</gene>
<feature type="compositionally biased region" description="Basic residues" evidence="7">
    <location>
        <begin position="344"/>
        <end position="359"/>
    </location>
</feature>
<dbReference type="PANTHER" id="PTHR31669">
    <property type="entry name" value="PROTEIN FAR1-RELATED SEQUENCE 10-RELATED"/>
    <property type="match status" value="1"/>
</dbReference>
<proteinExistence type="inferred from homology"/>
<accession>A0A833U4E3</accession>
<evidence type="ECO:0000256" key="3">
    <source>
        <dbReference type="ARBA" id="ARBA00022771"/>
    </source>
</evidence>
<evidence type="ECO:0000256" key="7">
    <source>
        <dbReference type="SAM" id="MobiDB-lite"/>
    </source>
</evidence>
<dbReference type="PANTHER" id="PTHR31669:SF297">
    <property type="entry name" value="PROTEIN FAR1-RELATED SEQUENCE"/>
    <property type="match status" value="1"/>
</dbReference>
<keyword evidence="3 5" id="KW-0863">Zinc-finger</keyword>
<sequence>MKCVYDTQTIEEFEKCWAGFINTYDLHENVWLKSLYVEREYWVPVFLKEHFWAGMSTTQRSESMNAFFDGYVHSKTNLKEFVDQFDSALRKKIENENHAEFQSFSQVIPCISRSPIEKKFQELYTNAKFREVQQQVIGLLDLDPSLLTSDGVMKSYLLEDEVRIEEFTKPVTFLVDFNEEDCSAKCSCGLFQMRGILCRHILAVFKCNGIKSLPDRYILDRWRKDIKRRYTFIRSSYDAGEQRPNGHRYSILLNMCYGMITYAADSNEQFEDAKKRIQEMTECYREQTRNLSQIQTGSNAGLMTEKENTVGSSQQVKSPLVVRGKGRPPSLRRASRMETDMRKVKAKQKKAQVRGKRKQ</sequence>
<keyword evidence="4 6" id="KW-0862">Zinc</keyword>
<reference evidence="9" key="1">
    <citation type="submission" date="2015-10" db="EMBL/GenBank/DDBJ databases">
        <authorList>
            <person name="Martinez-Garcia P.J."/>
            <person name="Crepeau M.W."/>
            <person name="Puiu D."/>
            <person name="Gonzalez-Ibeas D."/>
            <person name="Whalen J."/>
            <person name="Stevens K."/>
            <person name="Paul R."/>
            <person name="Butterfield T."/>
            <person name="Britton M."/>
            <person name="Reagan R."/>
            <person name="Chakraborty S."/>
            <person name="Walawage S.L."/>
            <person name="Vasquez-Gross H.A."/>
            <person name="Cardeno C."/>
            <person name="Famula R."/>
            <person name="Pratt K."/>
            <person name="Kuruganti S."/>
            <person name="Aradhya M.K."/>
            <person name="Leslie C.A."/>
            <person name="Dandekar A.M."/>
            <person name="Salzberg S.L."/>
            <person name="Wegrzyn J.L."/>
            <person name="Langley C.H."/>
            <person name="Neale D.B."/>
        </authorList>
    </citation>
    <scope>NUCLEOTIDE SEQUENCE</scope>
    <source>
        <tissue evidence="9">Leaves</tissue>
    </source>
</reference>
<dbReference type="InterPro" id="IPR006564">
    <property type="entry name" value="Znf_PMZ"/>
</dbReference>
<evidence type="ECO:0000313" key="10">
    <source>
        <dbReference type="Proteomes" id="UP000619265"/>
    </source>
</evidence>
<evidence type="ECO:0000256" key="1">
    <source>
        <dbReference type="ARBA" id="ARBA00005889"/>
    </source>
</evidence>
<protein>
    <recommendedName>
        <fullName evidence="6">Protein FAR1-RELATED SEQUENCE</fullName>
    </recommendedName>
</protein>
<dbReference type="InterPro" id="IPR031052">
    <property type="entry name" value="FHY3/FAR1"/>
</dbReference>
<evidence type="ECO:0000259" key="8">
    <source>
        <dbReference type="PROSITE" id="PS50966"/>
    </source>
</evidence>
<dbReference type="PROSITE" id="PS50966">
    <property type="entry name" value="ZF_SWIM"/>
    <property type="match status" value="1"/>
</dbReference>
<dbReference type="GO" id="GO:0006355">
    <property type="term" value="P:regulation of DNA-templated transcription"/>
    <property type="evidence" value="ECO:0007669"/>
    <property type="project" value="UniProtKB-UniRule"/>
</dbReference>
<dbReference type="SMART" id="SM00575">
    <property type="entry name" value="ZnF_PMZ"/>
    <property type="match status" value="1"/>
</dbReference>
<dbReference type="Gramene" id="Jr09_10020_p1">
    <property type="protein sequence ID" value="cds.Jr09_10020_p1"/>
    <property type="gene ID" value="Jr09_10020"/>
</dbReference>
<comment type="subcellular location">
    <subcellularLocation>
        <location evidence="6">Nucleus</location>
    </subcellularLocation>
</comment>
<reference evidence="9" key="2">
    <citation type="submission" date="2020-03" db="EMBL/GenBank/DDBJ databases">
        <title>Walnut 2.0.</title>
        <authorList>
            <person name="Marrano A."/>
            <person name="Britton M."/>
            <person name="Zimin A.V."/>
            <person name="Zaini P.A."/>
            <person name="Workman R."/>
            <person name="Puiu D."/>
            <person name="Bianco L."/>
            <person name="Allen B.J."/>
            <person name="Troggio M."/>
            <person name="Leslie C.A."/>
            <person name="Timp W."/>
            <person name="Dendekar A."/>
            <person name="Salzberg S.L."/>
            <person name="Neale D.B."/>
        </authorList>
    </citation>
    <scope>NUCLEOTIDE SEQUENCE</scope>
    <source>
        <tissue evidence="9">Leaves</tissue>
    </source>
</reference>
<comment type="similarity">
    <text evidence="1 6">Belongs to the FHY3/FAR1 family.</text>
</comment>
<dbReference type="EMBL" id="LIHL02000009">
    <property type="protein sequence ID" value="KAF5460566.1"/>
    <property type="molecule type" value="Genomic_DNA"/>
</dbReference>
<dbReference type="GO" id="GO:0005634">
    <property type="term" value="C:nucleus"/>
    <property type="evidence" value="ECO:0007669"/>
    <property type="project" value="UniProtKB-SubCell"/>
</dbReference>
<evidence type="ECO:0000256" key="6">
    <source>
        <dbReference type="RuleBase" id="RU367018"/>
    </source>
</evidence>
<dbReference type="Proteomes" id="UP000619265">
    <property type="component" value="Unassembled WGS sequence"/>
</dbReference>
<feature type="domain" description="SWIM-type" evidence="8">
    <location>
        <begin position="171"/>
        <end position="209"/>
    </location>
</feature>
<dbReference type="Pfam" id="PF04434">
    <property type="entry name" value="SWIM"/>
    <property type="match status" value="1"/>
</dbReference>
<keyword evidence="2 6" id="KW-0479">Metal-binding</keyword>
<comment type="caution">
    <text evidence="9">The sequence shown here is derived from an EMBL/GenBank/DDBJ whole genome shotgun (WGS) entry which is preliminary data.</text>
</comment>
<evidence type="ECO:0000256" key="4">
    <source>
        <dbReference type="ARBA" id="ARBA00022833"/>
    </source>
</evidence>
<dbReference type="GO" id="GO:0008270">
    <property type="term" value="F:zinc ion binding"/>
    <property type="evidence" value="ECO:0007669"/>
    <property type="project" value="UniProtKB-UniRule"/>
</dbReference>
<name>A0A833U4E3_JUGRE</name>
<organism evidence="9 10">
    <name type="scientific">Juglans regia</name>
    <name type="common">English walnut</name>
    <dbReference type="NCBI Taxonomy" id="51240"/>
    <lineage>
        <taxon>Eukaryota</taxon>
        <taxon>Viridiplantae</taxon>
        <taxon>Streptophyta</taxon>
        <taxon>Embryophyta</taxon>
        <taxon>Tracheophyta</taxon>
        <taxon>Spermatophyta</taxon>
        <taxon>Magnoliopsida</taxon>
        <taxon>eudicotyledons</taxon>
        <taxon>Gunneridae</taxon>
        <taxon>Pentapetalae</taxon>
        <taxon>rosids</taxon>
        <taxon>fabids</taxon>
        <taxon>Fagales</taxon>
        <taxon>Juglandaceae</taxon>
        <taxon>Juglans</taxon>
    </lineage>
</organism>
<keyword evidence="6" id="KW-0539">Nucleus</keyword>
<evidence type="ECO:0000313" key="9">
    <source>
        <dbReference type="EMBL" id="KAF5460566.1"/>
    </source>
</evidence>
<dbReference type="AlphaFoldDB" id="A0A833U4E3"/>
<feature type="region of interest" description="Disordered" evidence="7">
    <location>
        <begin position="306"/>
        <end position="359"/>
    </location>
</feature>
<evidence type="ECO:0000256" key="2">
    <source>
        <dbReference type="ARBA" id="ARBA00022723"/>
    </source>
</evidence>
<comment type="function">
    <text evidence="6">Putative transcription activator involved in regulating light control of development.</text>
</comment>